<comment type="caution">
    <text evidence="3">The sequence shown here is derived from an EMBL/GenBank/DDBJ whole genome shotgun (WGS) entry which is preliminary data.</text>
</comment>
<dbReference type="InterPro" id="IPR047057">
    <property type="entry name" value="MerR_fam"/>
</dbReference>
<dbReference type="EMBL" id="JARTLD010000051">
    <property type="protein sequence ID" value="MED5019593.1"/>
    <property type="molecule type" value="Genomic_DNA"/>
</dbReference>
<protein>
    <submittedName>
        <fullName evidence="3">MerR family transcriptional regulator</fullName>
    </submittedName>
</protein>
<dbReference type="SMART" id="SM00422">
    <property type="entry name" value="HTH_MERR"/>
    <property type="match status" value="1"/>
</dbReference>
<name>A0ABU6PZS4_9BACL</name>
<evidence type="ECO:0000313" key="3">
    <source>
        <dbReference type="EMBL" id="MED5019593.1"/>
    </source>
</evidence>
<dbReference type="InterPro" id="IPR009061">
    <property type="entry name" value="DNA-bd_dom_put_sf"/>
</dbReference>
<dbReference type="Gene3D" id="1.10.1660.10">
    <property type="match status" value="1"/>
</dbReference>
<evidence type="ECO:0000256" key="1">
    <source>
        <dbReference type="ARBA" id="ARBA00023125"/>
    </source>
</evidence>
<keyword evidence="1" id="KW-0238">DNA-binding</keyword>
<dbReference type="Proteomes" id="UP001343257">
    <property type="component" value="Unassembled WGS sequence"/>
</dbReference>
<proteinExistence type="predicted"/>
<dbReference type="PANTHER" id="PTHR30204">
    <property type="entry name" value="REDOX-CYCLING DRUG-SENSING TRANSCRIPTIONAL ACTIVATOR SOXR"/>
    <property type="match status" value="1"/>
</dbReference>
<evidence type="ECO:0000313" key="4">
    <source>
        <dbReference type="Proteomes" id="UP001343257"/>
    </source>
</evidence>
<dbReference type="InterPro" id="IPR000551">
    <property type="entry name" value="MerR-type_HTH_dom"/>
</dbReference>
<organism evidence="3 4">
    <name type="scientific">Paenibacillus chibensis</name>
    <dbReference type="NCBI Taxonomy" id="59846"/>
    <lineage>
        <taxon>Bacteria</taxon>
        <taxon>Bacillati</taxon>
        <taxon>Bacillota</taxon>
        <taxon>Bacilli</taxon>
        <taxon>Bacillales</taxon>
        <taxon>Paenibacillaceae</taxon>
        <taxon>Paenibacillus</taxon>
    </lineage>
</organism>
<dbReference type="RefSeq" id="WP_328280698.1">
    <property type="nucleotide sequence ID" value="NZ_JARTLD010000051.1"/>
</dbReference>
<sequence>MIYFHVDLNHGLSRILFLSTMKIKSGGLPMKYYSISEAAAQFNIPESTLRYYEKKGLLPLIERDGAGRRLFSEDQMALLGTVICLKNTNMPISGIRQYIDWVIEGDSTIALRLEMMKNHKQAVLAEISLMTESLEGIDYKISRYTERIQDD</sequence>
<feature type="domain" description="HTH merR-type" evidence="2">
    <location>
        <begin position="32"/>
        <end position="101"/>
    </location>
</feature>
<dbReference type="PANTHER" id="PTHR30204:SF82">
    <property type="entry name" value="TRANSCRIPTIONAL REGULATOR, MERR FAMILY"/>
    <property type="match status" value="1"/>
</dbReference>
<accession>A0ABU6PZS4</accession>
<gene>
    <name evidence="3" type="ORF">P9847_20060</name>
</gene>
<evidence type="ECO:0000259" key="2">
    <source>
        <dbReference type="PROSITE" id="PS50937"/>
    </source>
</evidence>
<dbReference type="PROSITE" id="PS50937">
    <property type="entry name" value="HTH_MERR_2"/>
    <property type="match status" value="1"/>
</dbReference>
<dbReference type="CDD" id="cd01109">
    <property type="entry name" value="HTH_YyaN"/>
    <property type="match status" value="1"/>
</dbReference>
<dbReference type="SUPFAM" id="SSF46955">
    <property type="entry name" value="Putative DNA-binding domain"/>
    <property type="match status" value="1"/>
</dbReference>
<keyword evidence="4" id="KW-1185">Reference proteome</keyword>
<reference evidence="3 4" key="1">
    <citation type="submission" date="2023-03" db="EMBL/GenBank/DDBJ databases">
        <title>Bacillus Genome Sequencing.</title>
        <authorList>
            <person name="Dunlap C."/>
        </authorList>
    </citation>
    <scope>NUCLEOTIDE SEQUENCE [LARGE SCALE GENOMIC DNA]</scope>
    <source>
        <strain evidence="3 4">NRS-52</strain>
    </source>
</reference>
<dbReference type="Pfam" id="PF13411">
    <property type="entry name" value="MerR_1"/>
    <property type="match status" value="1"/>
</dbReference>